<dbReference type="Gene3D" id="2.30.110.10">
    <property type="entry name" value="Electron Transport, Fmn-binding Protein, Chain A"/>
    <property type="match status" value="2"/>
</dbReference>
<evidence type="ECO:0000313" key="2">
    <source>
        <dbReference type="EMBL" id="NHN32660.1"/>
    </source>
</evidence>
<gene>
    <name evidence="2" type="ORF">G9U52_22815</name>
</gene>
<protein>
    <submittedName>
        <fullName evidence="2">Pyridoxamine 5'-phosphate oxidase</fullName>
    </submittedName>
</protein>
<dbReference type="PANTHER" id="PTHR42815">
    <property type="entry name" value="FAD-BINDING, PUTATIVE (AFU_ORTHOLOGUE AFUA_6G07600)-RELATED"/>
    <property type="match status" value="1"/>
</dbReference>
<sequence>MESVYHEGELTVQKLTGEEAIAAQNAKMVSSQFSNGIIHFLKSQQFAVLSSSDREGNVWVTFLTGEPGFAEVLDEQCIVIRAGLVEGDPLALEPLEREQIGLLIIDTNRRIRLRINGTASMQNEQLIVTAHQIYGNCPKYIQRRSLRTEKDAFRVLKSEHRSKELRLQQQEWISNADTFYIGSVSKTGEMDVSHRGGNPGFLQVFNAKTLLFPDYFGNSMFNTLGNIYANPSSGLLFIDYDHGHSLHLTGFAEIIWGEEEASAFPGAERLVRFKIEEVVQLDNATEMQWGDTELSPFNPEG</sequence>
<dbReference type="RefSeq" id="WP_166152953.1">
    <property type="nucleotide sequence ID" value="NZ_JAAOIW010000009.1"/>
</dbReference>
<dbReference type="InterPro" id="IPR012349">
    <property type="entry name" value="Split_barrel_FMN-bd"/>
</dbReference>
<comment type="caution">
    <text evidence="2">The sequence shown here is derived from an EMBL/GenBank/DDBJ whole genome shotgun (WGS) entry which is preliminary data.</text>
</comment>
<organism evidence="2 3">
    <name type="scientific">Paenibacillus agricola</name>
    <dbReference type="NCBI Taxonomy" id="2716264"/>
    <lineage>
        <taxon>Bacteria</taxon>
        <taxon>Bacillati</taxon>
        <taxon>Bacillota</taxon>
        <taxon>Bacilli</taxon>
        <taxon>Bacillales</taxon>
        <taxon>Paenibacillaceae</taxon>
        <taxon>Paenibacillus</taxon>
    </lineage>
</organism>
<accession>A0ABX0J8G0</accession>
<dbReference type="Proteomes" id="UP001165962">
    <property type="component" value="Unassembled WGS sequence"/>
</dbReference>
<dbReference type="EMBL" id="JAAOIW010000009">
    <property type="protein sequence ID" value="NHN32660.1"/>
    <property type="molecule type" value="Genomic_DNA"/>
</dbReference>
<dbReference type="SUPFAM" id="SSF50475">
    <property type="entry name" value="FMN-binding split barrel"/>
    <property type="match status" value="1"/>
</dbReference>
<dbReference type="Pfam" id="PF01243">
    <property type="entry name" value="PNPOx_N"/>
    <property type="match status" value="1"/>
</dbReference>
<evidence type="ECO:0000259" key="1">
    <source>
        <dbReference type="Pfam" id="PF01243"/>
    </source>
</evidence>
<evidence type="ECO:0000313" key="3">
    <source>
        <dbReference type="Proteomes" id="UP001165962"/>
    </source>
</evidence>
<reference evidence="2" key="1">
    <citation type="submission" date="2020-03" db="EMBL/GenBank/DDBJ databases">
        <title>Draft sequencing of Paenibacilllus sp. S3N08.</title>
        <authorList>
            <person name="Kim D.-U."/>
        </authorList>
    </citation>
    <scope>NUCLEOTIDE SEQUENCE</scope>
    <source>
        <strain evidence="2">S3N08</strain>
    </source>
</reference>
<feature type="domain" description="Pyridoxamine 5'-phosphate oxidase N-terminal" evidence="1">
    <location>
        <begin position="168"/>
        <end position="269"/>
    </location>
</feature>
<dbReference type="PANTHER" id="PTHR42815:SF2">
    <property type="entry name" value="FAD-BINDING, PUTATIVE (AFU_ORTHOLOGUE AFUA_6G07600)-RELATED"/>
    <property type="match status" value="1"/>
</dbReference>
<dbReference type="InterPro" id="IPR011576">
    <property type="entry name" value="Pyridox_Oxase_N"/>
</dbReference>
<proteinExistence type="predicted"/>
<keyword evidence="3" id="KW-1185">Reference proteome</keyword>
<name>A0ABX0J8G0_9BACL</name>